<dbReference type="SUPFAM" id="SSF54928">
    <property type="entry name" value="RNA-binding domain, RBD"/>
    <property type="match status" value="1"/>
</dbReference>
<proteinExistence type="predicted"/>
<accession>A0AA39I5K4</accession>
<evidence type="ECO:0000256" key="3">
    <source>
        <dbReference type="ARBA" id="ARBA00023242"/>
    </source>
</evidence>
<comment type="caution">
    <text evidence="7">The sequence shown here is derived from an EMBL/GenBank/DDBJ whole genome shotgun (WGS) entry which is preliminary data.</text>
</comment>
<dbReference type="Proteomes" id="UP001175271">
    <property type="component" value="Unassembled WGS sequence"/>
</dbReference>
<organism evidence="7 8">
    <name type="scientific">Steinernema hermaphroditum</name>
    <dbReference type="NCBI Taxonomy" id="289476"/>
    <lineage>
        <taxon>Eukaryota</taxon>
        <taxon>Metazoa</taxon>
        <taxon>Ecdysozoa</taxon>
        <taxon>Nematoda</taxon>
        <taxon>Chromadorea</taxon>
        <taxon>Rhabditida</taxon>
        <taxon>Tylenchina</taxon>
        <taxon>Panagrolaimomorpha</taxon>
        <taxon>Strongyloidoidea</taxon>
        <taxon>Steinernematidae</taxon>
        <taxon>Steinernema</taxon>
    </lineage>
</organism>
<evidence type="ECO:0000256" key="4">
    <source>
        <dbReference type="PROSITE-ProRule" id="PRU00176"/>
    </source>
</evidence>
<dbReference type="SMART" id="SM00360">
    <property type="entry name" value="RRM"/>
    <property type="match status" value="1"/>
</dbReference>
<feature type="region of interest" description="Disordered" evidence="5">
    <location>
        <begin position="145"/>
        <end position="183"/>
    </location>
</feature>
<keyword evidence="2 4" id="KW-0694">RNA-binding</keyword>
<dbReference type="GO" id="GO:0003723">
    <property type="term" value="F:RNA binding"/>
    <property type="evidence" value="ECO:0007669"/>
    <property type="project" value="UniProtKB-UniRule"/>
</dbReference>
<keyword evidence="8" id="KW-1185">Reference proteome</keyword>
<name>A0AA39I5K4_9BILA</name>
<dbReference type="EMBL" id="JAUCMV010000002">
    <property type="protein sequence ID" value="KAK0418252.1"/>
    <property type="molecule type" value="Genomic_DNA"/>
</dbReference>
<gene>
    <name evidence="7" type="ORF">QR680_013458</name>
</gene>
<keyword evidence="3" id="KW-0539">Nucleus</keyword>
<dbReference type="InterPro" id="IPR000504">
    <property type="entry name" value="RRM_dom"/>
</dbReference>
<evidence type="ECO:0000256" key="5">
    <source>
        <dbReference type="SAM" id="MobiDB-lite"/>
    </source>
</evidence>
<feature type="domain" description="RRM" evidence="6">
    <location>
        <begin position="59"/>
        <end position="137"/>
    </location>
</feature>
<dbReference type="CDD" id="cd12307">
    <property type="entry name" value="RRM_NIFK_like"/>
    <property type="match status" value="1"/>
</dbReference>
<feature type="compositionally biased region" description="Basic and acidic residues" evidence="5">
    <location>
        <begin position="170"/>
        <end position="183"/>
    </location>
</feature>
<dbReference type="Gene3D" id="3.30.70.330">
    <property type="match status" value="1"/>
</dbReference>
<reference evidence="7" key="1">
    <citation type="submission" date="2023-06" db="EMBL/GenBank/DDBJ databases">
        <title>Genomic analysis of the entomopathogenic nematode Steinernema hermaphroditum.</title>
        <authorList>
            <person name="Schwarz E.M."/>
            <person name="Heppert J.K."/>
            <person name="Baniya A."/>
            <person name="Schwartz H.T."/>
            <person name="Tan C.-H."/>
            <person name="Antoshechkin I."/>
            <person name="Sternberg P.W."/>
            <person name="Goodrich-Blair H."/>
            <person name="Dillman A.R."/>
        </authorList>
    </citation>
    <scope>NUCLEOTIDE SEQUENCE</scope>
    <source>
        <strain evidence="7">PS9179</strain>
        <tissue evidence="7">Whole animal</tissue>
    </source>
</reference>
<evidence type="ECO:0000313" key="7">
    <source>
        <dbReference type="EMBL" id="KAK0418252.1"/>
    </source>
</evidence>
<dbReference type="PROSITE" id="PS50102">
    <property type="entry name" value="RRM"/>
    <property type="match status" value="1"/>
</dbReference>
<evidence type="ECO:0000313" key="8">
    <source>
        <dbReference type="Proteomes" id="UP001175271"/>
    </source>
</evidence>
<dbReference type="InterPro" id="IPR012677">
    <property type="entry name" value="Nucleotide-bd_a/b_plait_sf"/>
</dbReference>
<comment type="subcellular location">
    <subcellularLocation>
        <location evidence="1">Nucleus</location>
        <location evidence="1">Nucleolus</location>
    </subcellularLocation>
</comment>
<dbReference type="AlphaFoldDB" id="A0AA39I5K4"/>
<dbReference type="Pfam" id="PF00076">
    <property type="entry name" value="RRM_1"/>
    <property type="match status" value="1"/>
</dbReference>
<protein>
    <recommendedName>
        <fullName evidence="6">RRM domain-containing protein</fullName>
    </recommendedName>
</protein>
<evidence type="ECO:0000256" key="1">
    <source>
        <dbReference type="ARBA" id="ARBA00004604"/>
    </source>
</evidence>
<feature type="region of interest" description="Disordered" evidence="5">
    <location>
        <begin position="1"/>
        <end position="44"/>
    </location>
</feature>
<dbReference type="InterPro" id="IPR035979">
    <property type="entry name" value="RBD_domain_sf"/>
</dbReference>
<dbReference type="GO" id="GO:0005730">
    <property type="term" value="C:nucleolus"/>
    <property type="evidence" value="ECO:0007669"/>
    <property type="project" value="UniProtKB-SubCell"/>
</dbReference>
<evidence type="ECO:0000259" key="6">
    <source>
        <dbReference type="PROSITE" id="PS50102"/>
    </source>
</evidence>
<sequence>MDARHRAPNMEVDKIPQRPKRVKVPVPKVSEVLTSSNDAQNEEQEKAKKLMERMEKKTAVVKLTNFPRGFFAKQQLGYFKQFGKVKRLRMLYNKKSGRPSGIAFIEFDDPDVAEIVCESMNNYLMFEKVLKAKQLRRKDLPKSLLRKGGSRLLPPPRRYATSRRHSRLANAEKSDKNVKKAQETLKKKLTKKNEEFEKAGINYKFNFGAKKTETADSD</sequence>
<dbReference type="PANTHER" id="PTHR46754">
    <property type="entry name" value="MKI67 FHA DOMAIN-INTERACTING NUCLEOLAR PHOSPHOPROTEIN"/>
    <property type="match status" value="1"/>
</dbReference>
<evidence type="ECO:0000256" key="2">
    <source>
        <dbReference type="ARBA" id="ARBA00022884"/>
    </source>
</evidence>